<feature type="compositionally biased region" description="Low complexity" evidence="2">
    <location>
        <begin position="676"/>
        <end position="709"/>
    </location>
</feature>
<feature type="compositionally biased region" description="Polar residues" evidence="2">
    <location>
        <begin position="626"/>
        <end position="663"/>
    </location>
</feature>
<feature type="compositionally biased region" description="Gly residues" evidence="2">
    <location>
        <begin position="975"/>
        <end position="1021"/>
    </location>
</feature>
<dbReference type="PROSITE" id="PS50869">
    <property type="entry name" value="BRICHOS"/>
    <property type="match status" value="1"/>
</dbReference>
<evidence type="ECO:0000256" key="2">
    <source>
        <dbReference type="SAM" id="MobiDB-lite"/>
    </source>
</evidence>
<reference evidence="4 5" key="1">
    <citation type="journal article" date="2023" name="Insect Mol. Biol.">
        <title>Genome sequencing provides insights into the evolution of gene families encoding plant cell wall-degrading enzymes in longhorned beetles.</title>
        <authorList>
            <person name="Shin N.R."/>
            <person name="Okamura Y."/>
            <person name="Kirsch R."/>
            <person name="Pauchet Y."/>
        </authorList>
    </citation>
    <scope>NUCLEOTIDE SEQUENCE [LARGE SCALE GENOMIC DNA]</scope>
    <source>
        <strain evidence="4">EAD_L_NR</strain>
    </source>
</reference>
<sequence>MGVPKDQDNLVVFHKSYRARSRCDVSRILQSHTDKIHVTGAVTTKPVKVRILYDYETRVVAYKDLINTKCLLQILNGEQSDTKWTPKNNTKDSLKRSAKTNHQLLSKQQTWNLGGQKIFEFCRGFPTYFVKLSSVENQDADETYLNVAALEDTMTLKKRKKRSSSHYFRGRIRGQTQSQYLSFGRSDQPGKAEAESTLDGSKAVVSGSSGMGQAQSQSVPIGCDECNGRGYAGPEQEQVIQLGYGVGRPGYETPEQSGRRPDQSGGGFDRPGSGGPGVERGPGEVRFEEPVAGPQGSGYGRPGGITRGPGQIPSSERGGGDITGYGPEGSVTGGAGKIPPGRDRVQITPGGPGNEGTGYGPPERPDGGVGTGGSGQITPGGSEAARPEETGYQRPERPEGVGTEGPGTIPHGGGHGQETPQGGPVGTGYGRPERPTGSGTGGPGQITPGIPEQGTPARPVQVRPDGVGYGGPGVDSGQTTAGRPGEVGPGGGIYGRPEQPVGPGGLVSGGPGQLIPTRPGQPPTGTSGSGGQGYFKPEQAGPSRPGYPGYPPATRPEIPLVRQEDWEKYTQPAGPGQPTHPGDGTFGGQLSGNYQSNLGQTGRFSGQFSGQYGVDQAAYSGYGKLQQPTESLGVGQQSISPQQTGNGHTFVQGPLGQSQQKPTNGLGVPSGPGYTSQYSGQQFPPSSQSGQNGYSQYGAQQYGTGTTGQRGHFHGQFSGQYDATGGAAPNGFTQYGPNTNGLTQQYQPTGTGEYRPSAPSQYGPGGTIQYTPGGTTQYTPGETTQYGPGTGQYRPNGIGQQGPGGTGFQGPGGLNQQGPGGTSQQGPSGTTFQGPGGIPYQRPSGLTQPGPGQTTFQGPGQTTYQGPGQQTFQGPGQQTFQGPGQQTFQGPGQTAFQGPGGLTQAAGGFEGTGGTTFQGQGGAGQQTPTGTSLQGPGGTGYPGPGGLSQPGPGGATLQGPGGINYQGPGRVNQQGPGGIGLEGTGGVSQQGPGGVSQQGPGGMGVQGPSGSGLQGPGGTQYGQGPSYYGQGPSQYGPGGAVQYKPGDTGRYDGTGQYGPNGASQPKPGEGQYATLPSGTGQTPSGGAGGVELAPGQYIRPGSTLPSGSQKLTEDVGGFDDSDSQVQTSVQQVENGTQAQAEAQGTYSGGTAHSQVAGTYSGSGSFSASAGSDDGKRGAQTQVSGGQDGAQSSAQGRGGLGQSQAQVMLSSETGNTMSSAQSSGFSHGTQSKVQASEKGGMANAQANAPGSTSSQAQIGFSPYDENDEDNQTTPFRGGGTAGAQSGSQSGISQAQIQGKFQYGIRYAGGAQAGSGGASLVGNQTFKPGPFKHVNLTSLLTNNEQSQVLSQKKISIPQKANKGVSDSKVSAPMPKPVSDNDENKEYSEENKDYADYYDESTELPSTKSIITQSSDHQKQHIILNPLENLDISVYQSKGDFPSEGTVLQPGETIPGSPGYKIPVGFRGTVKSISNGRNTYAIGKNSQAQSVTISPGSGRVIYKKPVYEVASKTHFRNGRYSYGSGYTYQPVKYLLRNGKVLPNFVSVTKSEAGSTNVYTGRKSPSIYYSQSSSCGVFTNHCVFNGTKRVCSPKLKTNPDGTLMGC</sequence>
<feature type="compositionally biased region" description="Basic and acidic residues" evidence="2">
    <location>
        <begin position="385"/>
        <end position="399"/>
    </location>
</feature>
<keyword evidence="1" id="KW-1015">Disulfide bond</keyword>
<protein>
    <recommendedName>
        <fullName evidence="3">BRICHOS domain-containing protein</fullName>
    </recommendedName>
</protein>
<feature type="compositionally biased region" description="Gly residues" evidence="2">
    <location>
        <begin position="799"/>
        <end position="823"/>
    </location>
</feature>
<feature type="compositionally biased region" description="Low complexity" evidence="2">
    <location>
        <begin position="1281"/>
        <end position="1292"/>
    </location>
</feature>
<feature type="compositionally biased region" description="Polar residues" evidence="2">
    <location>
        <begin position="591"/>
        <end position="609"/>
    </location>
</feature>
<feature type="compositionally biased region" description="Gly residues" evidence="2">
    <location>
        <begin position="320"/>
        <end position="336"/>
    </location>
</feature>
<feature type="compositionally biased region" description="Polar residues" evidence="2">
    <location>
        <begin position="731"/>
        <end position="750"/>
    </location>
</feature>
<dbReference type="InterPro" id="IPR007084">
    <property type="entry name" value="BRICHOS_dom"/>
</dbReference>
<feature type="compositionally biased region" description="Gly residues" evidence="2">
    <location>
        <begin position="264"/>
        <end position="280"/>
    </location>
</feature>
<evidence type="ECO:0000313" key="5">
    <source>
        <dbReference type="Proteomes" id="UP001159042"/>
    </source>
</evidence>
<feature type="region of interest" description="Disordered" evidence="2">
    <location>
        <begin position="245"/>
        <end position="609"/>
    </location>
</feature>
<feature type="compositionally biased region" description="Polar residues" evidence="2">
    <location>
        <begin position="1206"/>
        <end position="1233"/>
    </location>
</feature>
<gene>
    <name evidence="4" type="ORF">NQ315_000895</name>
</gene>
<feature type="compositionally biased region" description="Gly residues" evidence="2">
    <location>
        <begin position="502"/>
        <end position="512"/>
    </location>
</feature>
<feature type="region of interest" description="Disordered" evidence="2">
    <location>
        <begin position="626"/>
        <end position="1292"/>
    </location>
</feature>
<accession>A0AAV8WEU4</accession>
<feature type="compositionally biased region" description="Gly residues" evidence="2">
    <location>
        <begin position="485"/>
        <end position="494"/>
    </location>
</feature>
<name>A0AAV8WEU4_9CUCU</name>
<evidence type="ECO:0000259" key="3">
    <source>
        <dbReference type="PROSITE" id="PS50869"/>
    </source>
</evidence>
<comment type="caution">
    <text evidence="4">The sequence shown here is derived from an EMBL/GenBank/DDBJ whole genome shotgun (WGS) entry which is preliminary data.</text>
</comment>
<organism evidence="4 5">
    <name type="scientific">Exocentrus adspersus</name>
    <dbReference type="NCBI Taxonomy" id="1586481"/>
    <lineage>
        <taxon>Eukaryota</taxon>
        <taxon>Metazoa</taxon>
        <taxon>Ecdysozoa</taxon>
        <taxon>Arthropoda</taxon>
        <taxon>Hexapoda</taxon>
        <taxon>Insecta</taxon>
        <taxon>Pterygota</taxon>
        <taxon>Neoptera</taxon>
        <taxon>Endopterygota</taxon>
        <taxon>Coleoptera</taxon>
        <taxon>Polyphaga</taxon>
        <taxon>Cucujiformia</taxon>
        <taxon>Chrysomeloidea</taxon>
        <taxon>Cerambycidae</taxon>
        <taxon>Lamiinae</taxon>
        <taxon>Acanthocinini</taxon>
        <taxon>Exocentrus</taxon>
    </lineage>
</organism>
<feature type="region of interest" description="Disordered" evidence="2">
    <location>
        <begin position="178"/>
        <end position="218"/>
    </location>
</feature>
<feature type="compositionally biased region" description="Low complexity" evidence="2">
    <location>
        <begin position="847"/>
        <end position="907"/>
    </location>
</feature>
<feature type="compositionally biased region" description="Low complexity" evidence="2">
    <location>
        <begin position="767"/>
        <end position="787"/>
    </location>
</feature>
<dbReference type="Proteomes" id="UP001159042">
    <property type="component" value="Unassembled WGS sequence"/>
</dbReference>
<feature type="compositionally biased region" description="Low complexity" evidence="2">
    <location>
        <begin position="1181"/>
        <end position="1194"/>
    </location>
</feature>
<feature type="compositionally biased region" description="Low complexity" evidence="2">
    <location>
        <begin position="1022"/>
        <end position="1035"/>
    </location>
</feature>
<feature type="compositionally biased region" description="Gly residues" evidence="2">
    <location>
        <begin position="935"/>
        <end position="964"/>
    </location>
</feature>
<evidence type="ECO:0000256" key="1">
    <source>
        <dbReference type="ARBA" id="ARBA00023157"/>
    </source>
</evidence>
<feature type="compositionally biased region" description="Low complexity" evidence="2">
    <location>
        <begin position="1161"/>
        <end position="1171"/>
    </location>
</feature>
<dbReference type="EMBL" id="JANEYG010000002">
    <property type="protein sequence ID" value="KAJ8924742.1"/>
    <property type="molecule type" value="Genomic_DNA"/>
</dbReference>
<feature type="compositionally biased region" description="Gly residues" evidence="2">
    <location>
        <begin position="402"/>
        <end position="416"/>
    </location>
</feature>
<feature type="compositionally biased region" description="Low complexity" evidence="2">
    <location>
        <begin position="824"/>
        <end position="833"/>
    </location>
</feature>
<feature type="compositionally biased region" description="Low complexity" evidence="2">
    <location>
        <begin position="445"/>
        <end position="454"/>
    </location>
</feature>
<feature type="compositionally biased region" description="Low complexity" evidence="2">
    <location>
        <begin position="1123"/>
        <end position="1132"/>
    </location>
</feature>
<feature type="compositionally biased region" description="Gly residues" evidence="2">
    <location>
        <begin position="908"/>
        <end position="924"/>
    </location>
</feature>
<feature type="domain" description="BRICHOS" evidence="3">
    <location>
        <begin position="43"/>
        <end position="130"/>
    </location>
</feature>
<feature type="compositionally biased region" description="Low complexity" evidence="2">
    <location>
        <begin position="203"/>
        <end position="218"/>
    </location>
</feature>
<feature type="compositionally biased region" description="Gly residues" evidence="2">
    <location>
        <begin position="350"/>
        <end position="359"/>
    </location>
</feature>
<feature type="compositionally biased region" description="Gly residues" evidence="2">
    <location>
        <begin position="295"/>
        <end position="307"/>
    </location>
</feature>
<feature type="compositionally biased region" description="Polar residues" evidence="2">
    <location>
        <begin position="1133"/>
        <end position="1159"/>
    </location>
</feature>
<keyword evidence="5" id="KW-1185">Reference proteome</keyword>
<feature type="region of interest" description="Disordered" evidence="2">
    <location>
        <begin position="1348"/>
        <end position="1386"/>
    </location>
</feature>
<feature type="compositionally biased region" description="Polar residues" evidence="2">
    <location>
        <begin position="1243"/>
        <end position="1257"/>
    </location>
</feature>
<proteinExistence type="predicted"/>
<evidence type="ECO:0000313" key="4">
    <source>
        <dbReference type="EMBL" id="KAJ8924742.1"/>
    </source>
</evidence>